<protein>
    <submittedName>
        <fullName evidence="1">Uncharacterized protein</fullName>
    </submittedName>
</protein>
<evidence type="ECO:0000313" key="1">
    <source>
        <dbReference type="EMBL" id="KZV45464.1"/>
    </source>
</evidence>
<accession>A0A2Z7CLJ9</accession>
<evidence type="ECO:0000313" key="2">
    <source>
        <dbReference type="Proteomes" id="UP000250235"/>
    </source>
</evidence>
<dbReference type="EMBL" id="KQ996089">
    <property type="protein sequence ID" value="KZV45464.1"/>
    <property type="molecule type" value="Genomic_DNA"/>
</dbReference>
<keyword evidence="2" id="KW-1185">Reference proteome</keyword>
<reference evidence="1 2" key="1">
    <citation type="journal article" date="2015" name="Proc. Natl. Acad. Sci. U.S.A.">
        <title>The resurrection genome of Boea hygrometrica: A blueprint for survival of dehydration.</title>
        <authorList>
            <person name="Xiao L."/>
            <person name="Yang G."/>
            <person name="Zhang L."/>
            <person name="Yang X."/>
            <person name="Zhao S."/>
            <person name="Ji Z."/>
            <person name="Zhou Q."/>
            <person name="Hu M."/>
            <person name="Wang Y."/>
            <person name="Chen M."/>
            <person name="Xu Y."/>
            <person name="Jin H."/>
            <person name="Xiao X."/>
            <person name="Hu G."/>
            <person name="Bao F."/>
            <person name="Hu Y."/>
            <person name="Wan P."/>
            <person name="Li L."/>
            <person name="Deng X."/>
            <person name="Kuang T."/>
            <person name="Xiang C."/>
            <person name="Zhu J.K."/>
            <person name="Oliver M.J."/>
            <person name="He Y."/>
        </authorList>
    </citation>
    <scope>NUCLEOTIDE SEQUENCE [LARGE SCALE GENOMIC DNA]</scope>
    <source>
        <strain evidence="2">cv. XS01</strain>
    </source>
</reference>
<gene>
    <name evidence="1" type="ORF">F511_12912</name>
</gene>
<organism evidence="1 2">
    <name type="scientific">Dorcoceras hygrometricum</name>
    <dbReference type="NCBI Taxonomy" id="472368"/>
    <lineage>
        <taxon>Eukaryota</taxon>
        <taxon>Viridiplantae</taxon>
        <taxon>Streptophyta</taxon>
        <taxon>Embryophyta</taxon>
        <taxon>Tracheophyta</taxon>
        <taxon>Spermatophyta</taxon>
        <taxon>Magnoliopsida</taxon>
        <taxon>eudicotyledons</taxon>
        <taxon>Gunneridae</taxon>
        <taxon>Pentapetalae</taxon>
        <taxon>asterids</taxon>
        <taxon>lamiids</taxon>
        <taxon>Lamiales</taxon>
        <taxon>Gesneriaceae</taxon>
        <taxon>Didymocarpoideae</taxon>
        <taxon>Trichosporeae</taxon>
        <taxon>Loxocarpinae</taxon>
        <taxon>Dorcoceras</taxon>
    </lineage>
</organism>
<proteinExistence type="predicted"/>
<dbReference type="Proteomes" id="UP000250235">
    <property type="component" value="Unassembled WGS sequence"/>
</dbReference>
<dbReference type="AlphaFoldDB" id="A0A2Z7CLJ9"/>
<name>A0A2Z7CLJ9_9LAMI</name>
<sequence length="289" mass="33010">MRIRPPELETSICDAKSCFIGMEHCDVLSMQIDSDLVIYRTTLVRIFQVVTICRVDKSEVLVVLISPHDSKHSIGYPCTKASGESSTTKHRLLHASGPHPIPPPNDPNRVAYWISASIQPMGFTYNHLLVYQPFLYQPLVFQMLDKSGDEVFRNCNQPLRHKGSYIKRSAGAYFQELKLSTGAYFQMFKSSAGVQTMKRFKFDQILKFEKIDGHNRIVQIAWNLGDAYFQELKLSTGAYFQMFKSSAGVQTMKRFKFDQILKFEKIDGHNRIVQIAWNLGDKIGTILGK</sequence>